<dbReference type="Proteomes" id="UP000632125">
    <property type="component" value="Unassembled WGS sequence"/>
</dbReference>
<dbReference type="PANTHER" id="PTHR42693:SF33">
    <property type="entry name" value="ARYLSULFATASE"/>
    <property type="match status" value="1"/>
</dbReference>
<dbReference type="InterPro" id="IPR024607">
    <property type="entry name" value="Sulfatase_CS"/>
</dbReference>
<gene>
    <name evidence="6" type="ORF">IDH41_01220</name>
</gene>
<evidence type="ECO:0000259" key="5">
    <source>
        <dbReference type="Pfam" id="PF00884"/>
    </source>
</evidence>
<keyword evidence="2" id="KW-0479">Metal-binding</keyword>
<evidence type="ECO:0000256" key="2">
    <source>
        <dbReference type="ARBA" id="ARBA00022723"/>
    </source>
</evidence>
<evidence type="ECO:0000313" key="7">
    <source>
        <dbReference type="Proteomes" id="UP000632125"/>
    </source>
</evidence>
<evidence type="ECO:0000256" key="3">
    <source>
        <dbReference type="ARBA" id="ARBA00022801"/>
    </source>
</evidence>
<proteinExistence type="inferred from homology"/>
<accession>A0A927CFL0</accession>
<evidence type="ECO:0000256" key="1">
    <source>
        <dbReference type="ARBA" id="ARBA00008779"/>
    </source>
</evidence>
<dbReference type="InterPro" id="IPR000917">
    <property type="entry name" value="Sulfatase_N"/>
</dbReference>
<dbReference type="SUPFAM" id="SSF53649">
    <property type="entry name" value="Alkaline phosphatase-like"/>
    <property type="match status" value="1"/>
</dbReference>
<reference evidence="6" key="1">
    <citation type="submission" date="2020-09" db="EMBL/GenBank/DDBJ databases">
        <title>A novel bacterium of genus Paenibacillus, isolated from South China Sea.</title>
        <authorList>
            <person name="Huang H."/>
            <person name="Mo K."/>
            <person name="Hu Y."/>
        </authorList>
    </citation>
    <scope>NUCLEOTIDE SEQUENCE</scope>
    <source>
        <strain evidence="6">IB182493</strain>
    </source>
</reference>
<name>A0A927CFL0_9BACL</name>
<dbReference type="CDD" id="cd16034">
    <property type="entry name" value="sulfatase_like"/>
    <property type="match status" value="1"/>
</dbReference>
<dbReference type="InterPro" id="IPR050738">
    <property type="entry name" value="Sulfatase"/>
</dbReference>
<dbReference type="InterPro" id="IPR017850">
    <property type="entry name" value="Alkaline_phosphatase_core_sf"/>
</dbReference>
<evidence type="ECO:0000256" key="4">
    <source>
        <dbReference type="ARBA" id="ARBA00022837"/>
    </source>
</evidence>
<feature type="domain" description="Sulfatase N-terminal" evidence="5">
    <location>
        <begin position="10"/>
        <end position="345"/>
    </location>
</feature>
<dbReference type="PROSITE" id="PS00149">
    <property type="entry name" value="SULFATASE_2"/>
    <property type="match status" value="1"/>
</dbReference>
<dbReference type="PANTHER" id="PTHR42693">
    <property type="entry name" value="ARYLSULFATASE FAMILY MEMBER"/>
    <property type="match status" value="1"/>
</dbReference>
<dbReference type="AlphaFoldDB" id="A0A927CFL0"/>
<protein>
    <submittedName>
        <fullName evidence="6">Sulfatase</fullName>
    </submittedName>
</protein>
<evidence type="ECO:0000313" key="6">
    <source>
        <dbReference type="EMBL" id="MBD2867179.1"/>
    </source>
</evidence>
<dbReference type="Gene3D" id="3.40.720.10">
    <property type="entry name" value="Alkaline Phosphatase, subunit A"/>
    <property type="match status" value="1"/>
</dbReference>
<dbReference type="RefSeq" id="WP_190857512.1">
    <property type="nucleotide sequence ID" value="NZ_JACXIY010000001.1"/>
</dbReference>
<dbReference type="GO" id="GO:0004065">
    <property type="term" value="F:arylsulfatase activity"/>
    <property type="evidence" value="ECO:0007669"/>
    <property type="project" value="TreeGrafter"/>
</dbReference>
<comment type="similarity">
    <text evidence="1">Belongs to the sulfatase family.</text>
</comment>
<dbReference type="Pfam" id="PF00884">
    <property type="entry name" value="Sulfatase"/>
    <property type="match status" value="1"/>
</dbReference>
<keyword evidence="4" id="KW-0106">Calcium</keyword>
<comment type="caution">
    <text evidence="6">The sequence shown here is derived from an EMBL/GenBank/DDBJ whole genome shotgun (WGS) entry which is preliminary data.</text>
</comment>
<keyword evidence="7" id="KW-1185">Reference proteome</keyword>
<dbReference type="GO" id="GO:0046872">
    <property type="term" value="F:metal ion binding"/>
    <property type="evidence" value="ECO:0007669"/>
    <property type="project" value="UniProtKB-KW"/>
</dbReference>
<dbReference type="EMBL" id="JACXIY010000001">
    <property type="protein sequence ID" value="MBD2867179.1"/>
    <property type="molecule type" value="Genomic_DNA"/>
</dbReference>
<organism evidence="6 7">
    <name type="scientific">Paenibacillus arenilitoris</name>
    <dbReference type="NCBI Taxonomy" id="2772299"/>
    <lineage>
        <taxon>Bacteria</taxon>
        <taxon>Bacillati</taxon>
        <taxon>Bacillota</taxon>
        <taxon>Bacilli</taxon>
        <taxon>Bacillales</taxon>
        <taxon>Paenibacillaceae</taxon>
        <taxon>Paenibacillus</taxon>
    </lineage>
</organism>
<sequence length="477" mass="54234">MEKDQRAARPNLVYVFADQLRLSACGYTGDGKAITPNIDRLAAESMSFSNAVSGHPVCAPYRASLFTGKYSTSTGMVINEITMNPNHRGFGHVLHEHGYDTAYIGKWHLWANELGNHYDPRNSYVPPGEHRLGFDGYWASYNFHHEYYNMYYHTDSPDKIPMEGYEPDGQTNLAIEQMKRMAGDDRPFALFLSFGTPHDPWVPENVPAEYLAKFKDVDFSLPSNYKDENDRYADNWAKLSPRERKQIPEWLRVYYAMTANLDWNVGRLIEAVDELGLKDDTIFVFTSDHGELFGAHGRKGKNIFYEEAIRVPFLVRKPGLTPIGAETDVCLNTCDIMPTLLTMLGLPVPSEVEGMDLSPFALGGGGPEPEAAFLQGTGATADWADGHEWRAVRDKRYTYAVYRSDRKELLFDHAADPLQQHNLADDSRYGDILGRFRELLECKMKQVGDTFESCTWYRDNWTEDRRILRTATLTGAK</sequence>
<keyword evidence="3" id="KW-0378">Hydrolase</keyword>